<dbReference type="CDD" id="cd17546">
    <property type="entry name" value="REC_hyHK_CKI1_RcsC-like"/>
    <property type="match status" value="1"/>
</dbReference>
<keyword evidence="13" id="KW-0472">Membrane</keyword>
<dbReference type="InterPro" id="IPR000014">
    <property type="entry name" value="PAS"/>
</dbReference>
<dbReference type="Pfam" id="PF00072">
    <property type="entry name" value="Response_reg"/>
    <property type="match status" value="1"/>
</dbReference>
<dbReference type="OrthoDB" id="8570858at2"/>
<dbReference type="CDD" id="cd00082">
    <property type="entry name" value="HisKA"/>
    <property type="match status" value="1"/>
</dbReference>
<dbReference type="SMART" id="SM00388">
    <property type="entry name" value="HisKA"/>
    <property type="match status" value="1"/>
</dbReference>
<evidence type="ECO:0000256" key="12">
    <source>
        <dbReference type="ARBA" id="ARBA00023026"/>
    </source>
</evidence>
<evidence type="ECO:0000259" key="20">
    <source>
        <dbReference type="PROSITE" id="PS50894"/>
    </source>
</evidence>
<evidence type="ECO:0000256" key="6">
    <source>
        <dbReference type="ARBA" id="ARBA00022692"/>
    </source>
</evidence>
<dbReference type="AlphaFoldDB" id="A0A1I4LHZ0"/>
<evidence type="ECO:0000256" key="17">
    <source>
        <dbReference type="PROSITE-ProRule" id="PRU00169"/>
    </source>
</evidence>
<sequence length="839" mass="90918">MNAYDALPCAVLVTDATGIIEELNAELLDLLGGQAADWCGQRLDAMLPLASQIFLHTHLWPMLMREGRLVELHLQLKGAAGERIPVLLNCRPASHGLAYVWVFFVSQERSRFESELVLARQEAEAANRAKSAFLANMSHEIRTPMNAVLGMLQLMRRVEMDERGRSYAQRAETAARALLRLLDDVLDLSYVESGRLVLNIEEFDLQSLLAELALLLGGSERAESVELLLEVAPDVPARLFGDSLRIQQVLLNLCVNALKFTRSGEVLLTVTRRDARVVFAVVDTGIGIDADQLAVIFEPFTQAESSAARHFGGSGLGLAISKRFVELMGGVLAVDSVRGEGSRFFFDLALLRVRDDSPAGESTNKQQGLARCLLADCHPGARRILNALLAARGYAVAEVENAPALLAACRQQRYELVVVDQGLLSGHESVLEQAYAGWNDEPLTIICTPGAVPFPAHVADALGRRACRTLIKPVLASQLHQVLGELPHIGPGKAAPASDPASPIRRLAGLRVLVVEDNALNQQIAQELLRAEGAVVELVEDGYRALQRLGDSDGFDIVLMDVQMPGMDGYETTRAIRRQRRWRDLPIVAVTANVMANDRDAALESGMNDHVGKPFDMALLAAVIRHHVYGDARPETPDGTNGLADGSALLDYEAAIGRLAGSGALYLRLLGAFSLEAQVFSSALRQALDSHSMPDALRVLHTMKGNAATIGAHTLSRRAAQMEQALRRGEPASGLDVLMWTLDETKIQCLKLSKQLHPADEQVGTGAAEAGSLEAEIVALAELLSASNLAALASFERLQSRLRQQLPLLETKLAAAMSAFDFEQAGEYCRSAAEQISSR</sequence>
<evidence type="ECO:0000256" key="3">
    <source>
        <dbReference type="ARBA" id="ARBA00012438"/>
    </source>
</evidence>
<feature type="modified residue" description="Phosphohistidine" evidence="16">
    <location>
        <position position="701"/>
    </location>
</feature>
<comment type="catalytic activity">
    <reaction evidence="1">
        <text>ATP + protein L-histidine = ADP + protein N-phospho-L-histidine.</text>
        <dbReference type="EC" id="2.7.13.3"/>
    </reaction>
</comment>
<name>A0A1I4LHZ0_9BURK</name>
<dbReference type="CDD" id="cd00130">
    <property type="entry name" value="PAS"/>
    <property type="match status" value="1"/>
</dbReference>
<keyword evidence="11" id="KW-0902">Two-component regulatory system</keyword>
<dbReference type="InterPro" id="IPR036097">
    <property type="entry name" value="HisK_dim/P_sf"/>
</dbReference>
<dbReference type="STRING" id="758825.SAMN02982985_01948"/>
<keyword evidence="9" id="KW-0067">ATP-binding</keyword>
<dbReference type="Proteomes" id="UP000199470">
    <property type="component" value="Unassembled WGS sequence"/>
</dbReference>
<keyword evidence="5 17" id="KW-0597">Phosphoprotein</keyword>
<dbReference type="Pfam" id="PF01627">
    <property type="entry name" value="Hpt"/>
    <property type="match status" value="1"/>
</dbReference>
<dbReference type="InterPro" id="IPR005467">
    <property type="entry name" value="His_kinase_dom"/>
</dbReference>
<keyword evidence="21" id="KW-0418">Kinase</keyword>
<evidence type="ECO:0000313" key="21">
    <source>
        <dbReference type="EMBL" id="SFL90197.1"/>
    </source>
</evidence>
<organism evidence="21 22">
    <name type="scientific">Rugamonas rubra</name>
    <dbReference type="NCBI Taxonomy" id="758825"/>
    <lineage>
        <taxon>Bacteria</taxon>
        <taxon>Pseudomonadati</taxon>
        <taxon>Pseudomonadota</taxon>
        <taxon>Betaproteobacteria</taxon>
        <taxon>Burkholderiales</taxon>
        <taxon>Oxalobacteraceae</taxon>
        <taxon>Telluria group</taxon>
        <taxon>Rugamonas</taxon>
    </lineage>
</organism>
<dbReference type="CDD" id="cd00088">
    <property type="entry name" value="HPT"/>
    <property type="match status" value="1"/>
</dbReference>
<dbReference type="GO" id="GO:0005524">
    <property type="term" value="F:ATP binding"/>
    <property type="evidence" value="ECO:0007669"/>
    <property type="project" value="UniProtKB-KW"/>
</dbReference>
<dbReference type="SUPFAM" id="SSF47226">
    <property type="entry name" value="Histidine-containing phosphotransfer domain, HPT domain"/>
    <property type="match status" value="1"/>
</dbReference>
<dbReference type="PRINTS" id="PR00344">
    <property type="entry name" value="BCTRLSENSOR"/>
</dbReference>
<dbReference type="InterPro" id="IPR003594">
    <property type="entry name" value="HATPase_dom"/>
</dbReference>
<dbReference type="SUPFAM" id="SSF55874">
    <property type="entry name" value="ATPase domain of HSP90 chaperone/DNA topoisomerase II/histidine kinase"/>
    <property type="match status" value="1"/>
</dbReference>
<evidence type="ECO:0000256" key="8">
    <source>
        <dbReference type="ARBA" id="ARBA00022741"/>
    </source>
</evidence>
<dbReference type="InterPro" id="IPR036890">
    <property type="entry name" value="HATPase_C_sf"/>
</dbReference>
<feature type="domain" description="Histidine kinase" evidence="18">
    <location>
        <begin position="136"/>
        <end position="352"/>
    </location>
</feature>
<dbReference type="SMART" id="SM00448">
    <property type="entry name" value="REC"/>
    <property type="match status" value="2"/>
</dbReference>
<dbReference type="GO" id="GO:0000155">
    <property type="term" value="F:phosphorelay sensor kinase activity"/>
    <property type="evidence" value="ECO:0007669"/>
    <property type="project" value="InterPro"/>
</dbReference>
<evidence type="ECO:0000256" key="9">
    <source>
        <dbReference type="ARBA" id="ARBA00022840"/>
    </source>
</evidence>
<comment type="subcellular location">
    <subcellularLocation>
        <location evidence="2">Cell membrane</location>
        <topology evidence="2">Multi-pass membrane protein</topology>
    </subcellularLocation>
</comment>
<evidence type="ECO:0000256" key="13">
    <source>
        <dbReference type="ARBA" id="ARBA00023136"/>
    </source>
</evidence>
<evidence type="ECO:0000256" key="16">
    <source>
        <dbReference type="PROSITE-ProRule" id="PRU00110"/>
    </source>
</evidence>
<dbReference type="SMART" id="SM00387">
    <property type="entry name" value="HATPase_c"/>
    <property type="match status" value="1"/>
</dbReference>
<evidence type="ECO:0000259" key="18">
    <source>
        <dbReference type="PROSITE" id="PS50109"/>
    </source>
</evidence>
<dbReference type="SUPFAM" id="SSF55785">
    <property type="entry name" value="PYP-like sensor domain (PAS domain)"/>
    <property type="match status" value="1"/>
</dbReference>
<accession>A0A1I4LHZ0</accession>
<dbReference type="CDD" id="cd16922">
    <property type="entry name" value="HATPase_EvgS-ArcB-TorS-like"/>
    <property type="match status" value="1"/>
</dbReference>
<feature type="domain" description="Response regulatory" evidence="19">
    <location>
        <begin position="511"/>
        <end position="628"/>
    </location>
</feature>
<keyword evidence="6" id="KW-0812">Transmembrane</keyword>
<keyword evidence="10" id="KW-1133">Transmembrane helix</keyword>
<dbReference type="Gene3D" id="1.10.287.130">
    <property type="match status" value="1"/>
</dbReference>
<dbReference type="Pfam" id="PF02518">
    <property type="entry name" value="HATPase_c"/>
    <property type="match status" value="1"/>
</dbReference>
<evidence type="ECO:0000256" key="11">
    <source>
        <dbReference type="ARBA" id="ARBA00023012"/>
    </source>
</evidence>
<evidence type="ECO:0000256" key="15">
    <source>
        <dbReference type="ARBA" id="ARBA00070152"/>
    </source>
</evidence>
<proteinExistence type="predicted"/>
<dbReference type="EMBL" id="FOTW01000009">
    <property type="protein sequence ID" value="SFL90197.1"/>
    <property type="molecule type" value="Genomic_DNA"/>
</dbReference>
<keyword evidence="8" id="KW-0547">Nucleotide-binding</keyword>
<evidence type="ECO:0000256" key="1">
    <source>
        <dbReference type="ARBA" id="ARBA00000085"/>
    </source>
</evidence>
<feature type="domain" description="Response regulatory" evidence="19">
    <location>
        <begin position="371"/>
        <end position="487"/>
    </location>
</feature>
<evidence type="ECO:0000259" key="19">
    <source>
        <dbReference type="PROSITE" id="PS50110"/>
    </source>
</evidence>
<dbReference type="InterPro" id="IPR035965">
    <property type="entry name" value="PAS-like_dom_sf"/>
</dbReference>
<keyword evidence="12" id="KW-0843">Virulence</keyword>
<dbReference type="SUPFAM" id="SSF52172">
    <property type="entry name" value="CheY-like"/>
    <property type="match status" value="2"/>
</dbReference>
<dbReference type="RefSeq" id="WP_139236390.1">
    <property type="nucleotide sequence ID" value="NZ_FOTW01000009.1"/>
</dbReference>
<dbReference type="InterPro" id="IPR001789">
    <property type="entry name" value="Sig_transdc_resp-reg_receiver"/>
</dbReference>
<keyword evidence="22" id="KW-1185">Reference proteome</keyword>
<evidence type="ECO:0000256" key="2">
    <source>
        <dbReference type="ARBA" id="ARBA00004651"/>
    </source>
</evidence>
<comment type="function">
    <text evidence="14">Member of the two-component regulatory system BvgS/BvgA. Phosphorylates BvgA via a four-step phosphorelay in response to environmental signals.</text>
</comment>
<reference evidence="21 22" key="1">
    <citation type="submission" date="2016-10" db="EMBL/GenBank/DDBJ databases">
        <authorList>
            <person name="de Groot N.N."/>
        </authorList>
    </citation>
    <scope>NUCLEOTIDE SEQUENCE [LARGE SCALE GENOMIC DNA]</scope>
    <source>
        <strain evidence="21 22">ATCC 43154</strain>
    </source>
</reference>
<dbReference type="FunFam" id="3.30.565.10:FF:000010">
    <property type="entry name" value="Sensor histidine kinase RcsC"/>
    <property type="match status" value="1"/>
</dbReference>
<keyword evidence="4" id="KW-1003">Cell membrane</keyword>
<dbReference type="InterPro" id="IPR003661">
    <property type="entry name" value="HisK_dim/P_dom"/>
</dbReference>
<keyword evidence="7" id="KW-0732">Signal</keyword>
<dbReference type="Gene3D" id="3.30.450.20">
    <property type="entry name" value="PAS domain"/>
    <property type="match status" value="1"/>
</dbReference>
<dbReference type="EC" id="2.7.13.3" evidence="3"/>
<dbReference type="InterPro" id="IPR008207">
    <property type="entry name" value="Sig_transdc_His_kin_Hpt_dom"/>
</dbReference>
<dbReference type="PROSITE" id="PS50894">
    <property type="entry name" value="HPT"/>
    <property type="match status" value="1"/>
</dbReference>
<evidence type="ECO:0000256" key="14">
    <source>
        <dbReference type="ARBA" id="ARBA00058004"/>
    </source>
</evidence>
<dbReference type="PROSITE" id="PS50109">
    <property type="entry name" value="HIS_KIN"/>
    <property type="match status" value="1"/>
</dbReference>
<evidence type="ECO:0000256" key="4">
    <source>
        <dbReference type="ARBA" id="ARBA00022475"/>
    </source>
</evidence>
<evidence type="ECO:0000256" key="5">
    <source>
        <dbReference type="ARBA" id="ARBA00022553"/>
    </source>
</evidence>
<dbReference type="InterPro" id="IPR004358">
    <property type="entry name" value="Sig_transdc_His_kin-like_C"/>
</dbReference>
<dbReference type="PANTHER" id="PTHR45339">
    <property type="entry name" value="HYBRID SIGNAL TRANSDUCTION HISTIDINE KINASE J"/>
    <property type="match status" value="1"/>
</dbReference>
<dbReference type="InterPro" id="IPR036641">
    <property type="entry name" value="HPT_dom_sf"/>
</dbReference>
<dbReference type="PANTHER" id="PTHR45339:SF1">
    <property type="entry name" value="HYBRID SIGNAL TRANSDUCTION HISTIDINE KINASE J"/>
    <property type="match status" value="1"/>
</dbReference>
<dbReference type="GO" id="GO:0005886">
    <property type="term" value="C:plasma membrane"/>
    <property type="evidence" value="ECO:0007669"/>
    <property type="project" value="UniProtKB-SubCell"/>
</dbReference>
<evidence type="ECO:0000256" key="10">
    <source>
        <dbReference type="ARBA" id="ARBA00022989"/>
    </source>
</evidence>
<feature type="domain" description="HPt" evidence="20">
    <location>
        <begin position="662"/>
        <end position="759"/>
    </location>
</feature>
<dbReference type="Gene3D" id="3.30.565.10">
    <property type="entry name" value="Histidine kinase-like ATPase, C-terminal domain"/>
    <property type="match status" value="1"/>
</dbReference>
<feature type="modified residue" description="4-aspartylphosphate" evidence="17">
    <location>
        <position position="420"/>
    </location>
</feature>
<gene>
    <name evidence="21" type="ORF">SAMN02982985_01948</name>
</gene>
<evidence type="ECO:0000256" key="7">
    <source>
        <dbReference type="ARBA" id="ARBA00022729"/>
    </source>
</evidence>
<keyword evidence="21" id="KW-0808">Transferase</keyword>
<dbReference type="InterPro" id="IPR011006">
    <property type="entry name" value="CheY-like_superfamily"/>
</dbReference>
<evidence type="ECO:0000313" key="22">
    <source>
        <dbReference type="Proteomes" id="UP000199470"/>
    </source>
</evidence>
<dbReference type="Pfam" id="PF00512">
    <property type="entry name" value="HisKA"/>
    <property type="match status" value="1"/>
</dbReference>
<dbReference type="InterPro" id="IPR013656">
    <property type="entry name" value="PAS_4"/>
</dbReference>
<dbReference type="Gene3D" id="1.20.120.160">
    <property type="entry name" value="HPT domain"/>
    <property type="match status" value="1"/>
</dbReference>
<feature type="modified residue" description="4-aspartylphosphate" evidence="17">
    <location>
        <position position="561"/>
    </location>
</feature>
<dbReference type="Gene3D" id="3.40.50.2300">
    <property type="match status" value="2"/>
</dbReference>
<dbReference type="SUPFAM" id="SSF47384">
    <property type="entry name" value="Homodimeric domain of signal transducing histidine kinase"/>
    <property type="match status" value="1"/>
</dbReference>
<protein>
    <recommendedName>
        <fullName evidence="15">Virulence sensor protein BvgS</fullName>
        <ecNumber evidence="3">2.7.13.3</ecNumber>
    </recommendedName>
</protein>
<dbReference type="PROSITE" id="PS50110">
    <property type="entry name" value="RESPONSE_REGULATORY"/>
    <property type="match status" value="2"/>
</dbReference>
<dbReference type="Pfam" id="PF08448">
    <property type="entry name" value="PAS_4"/>
    <property type="match status" value="1"/>
</dbReference>